<dbReference type="EMBL" id="ATMH01010899">
    <property type="protein sequence ID" value="EPY16778.1"/>
    <property type="molecule type" value="Genomic_DNA"/>
</dbReference>
<comment type="caution">
    <text evidence="1">The sequence shown here is derived from an EMBL/GenBank/DDBJ whole genome shotgun (WGS) entry which is preliminary data.</text>
</comment>
<keyword evidence="2" id="KW-1185">Reference proteome</keyword>
<dbReference type="Proteomes" id="UP000015354">
    <property type="component" value="Unassembled WGS sequence"/>
</dbReference>
<gene>
    <name evidence="1" type="ORF">STCU_11004</name>
</gene>
<dbReference type="AlphaFoldDB" id="S9TK98"/>
<organism evidence="1 2">
    <name type="scientific">Strigomonas culicis</name>
    <dbReference type="NCBI Taxonomy" id="28005"/>
    <lineage>
        <taxon>Eukaryota</taxon>
        <taxon>Discoba</taxon>
        <taxon>Euglenozoa</taxon>
        <taxon>Kinetoplastea</taxon>
        <taxon>Metakinetoplastina</taxon>
        <taxon>Trypanosomatida</taxon>
        <taxon>Trypanosomatidae</taxon>
        <taxon>Strigomonadinae</taxon>
        <taxon>Strigomonas</taxon>
    </lineage>
</organism>
<proteinExistence type="predicted"/>
<sequence>MSQEEKLVTLSLQCSEGRFELNVNAALSLKEVKRLFKTRFEPLFNVNMNVFICAYKGTLLSNESAPLLSVLDKKVAELHYELNAKEDGADAEKPDIVFILVKRSMCLDLLKADTGATSGA</sequence>
<evidence type="ECO:0000313" key="1">
    <source>
        <dbReference type="EMBL" id="EPY16778.1"/>
    </source>
</evidence>
<reference evidence="1 2" key="1">
    <citation type="journal article" date="2013" name="PLoS ONE">
        <title>Predicting the Proteins of Angomonas deanei, Strigomonas culicis and Their Respective Endosymbionts Reveals New Aspects of the Trypanosomatidae Family.</title>
        <authorList>
            <person name="Motta M.C."/>
            <person name="Martins A.C."/>
            <person name="de Souza S.S."/>
            <person name="Catta-Preta C.M."/>
            <person name="Silva R."/>
            <person name="Klein C.C."/>
            <person name="de Almeida L.G."/>
            <person name="de Lima Cunha O."/>
            <person name="Ciapina L.P."/>
            <person name="Brocchi M."/>
            <person name="Colabardini A.C."/>
            <person name="de Araujo Lima B."/>
            <person name="Machado C.R."/>
            <person name="de Almeida Soares C.M."/>
            <person name="Probst C.M."/>
            <person name="de Menezes C.B."/>
            <person name="Thompson C.E."/>
            <person name="Bartholomeu D.C."/>
            <person name="Gradia D.F."/>
            <person name="Pavoni D.P."/>
            <person name="Grisard E.C."/>
            <person name="Fantinatti-Garboggini F."/>
            <person name="Marchini F.K."/>
            <person name="Rodrigues-Luiz G.F."/>
            <person name="Wagner G."/>
            <person name="Goldman G.H."/>
            <person name="Fietto J.L."/>
            <person name="Elias M.C."/>
            <person name="Goldman M.H."/>
            <person name="Sagot M.F."/>
            <person name="Pereira M."/>
            <person name="Stoco P.H."/>
            <person name="de Mendonca-Neto R.P."/>
            <person name="Teixeira S.M."/>
            <person name="Maciel T.E."/>
            <person name="de Oliveira Mendes T.A."/>
            <person name="Urmenyi T.P."/>
            <person name="de Souza W."/>
            <person name="Schenkman S."/>
            <person name="de Vasconcelos A.T."/>
        </authorList>
    </citation>
    <scope>NUCLEOTIDE SEQUENCE [LARGE SCALE GENOMIC DNA]</scope>
</reference>
<dbReference type="OrthoDB" id="244389at2759"/>
<accession>S9TK98</accession>
<name>S9TK98_9TRYP</name>
<evidence type="ECO:0000313" key="2">
    <source>
        <dbReference type="Proteomes" id="UP000015354"/>
    </source>
</evidence>
<evidence type="ECO:0008006" key="3">
    <source>
        <dbReference type="Google" id="ProtNLM"/>
    </source>
</evidence>
<protein>
    <recommendedName>
        <fullName evidence="3">Ubiquitin-like domain-containing protein</fullName>
    </recommendedName>
</protein>